<organism evidence="1 2">
    <name type="scientific">Tautonia plasticadhaerens</name>
    <dbReference type="NCBI Taxonomy" id="2527974"/>
    <lineage>
        <taxon>Bacteria</taxon>
        <taxon>Pseudomonadati</taxon>
        <taxon>Planctomycetota</taxon>
        <taxon>Planctomycetia</taxon>
        <taxon>Isosphaerales</taxon>
        <taxon>Isosphaeraceae</taxon>
        <taxon>Tautonia</taxon>
    </lineage>
</organism>
<reference evidence="1 2" key="1">
    <citation type="submission" date="2019-02" db="EMBL/GenBank/DDBJ databases">
        <title>Deep-cultivation of Planctomycetes and their phenomic and genomic characterization uncovers novel biology.</title>
        <authorList>
            <person name="Wiegand S."/>
            <person name="Jogler M."/>
            <person name="Boedeker C."/>
            <person name="Pinto D."/>
            <person name="Vollmers J."/>
            <person name="Rivas-Marin E."/>
            <person name="Kohn T."/>
            <person name="Peeters S.H."/>
            <person name="Heuer A."/>
            <person name="Rast P."/>
            <person name="Oberbeckmann S."/>
            <person name="Bunk B."/>
            <person name="Jeske O."/>
            <person name="Meyerdierks A."/>
            <person name="Storesund J.E."/>
            <person name="Kallscheuer N."/>
            <person name="Luecker S."/>
            <person name="Lage O.M."/>
            <person name="Pohl T."/>
            <person name="Merkel B.J."/>
            <person name="Hornburger P."/>
            <person name="Mueller R.-W."/>
            <person name="Bruemmer F."/>
            <person name="Labrenz M."/>
            <person name="Spormann A.M."/>
            <person name="Op den Camp H."/>
            <person name="Overmann J."/>
            <person name="Amann R."/>
            <person name="Jetten M.S.M."/>
            <person name="Mascher T."/>
            <person name="Medema M.H."/>
            <person name="Devos D.P."/>
            <person name="Kaster A.-K."/>
            <person name="Ovreas L."/>
            <person name="Rohde M."/>
            <person name="Galperin M.Y."/>
            <person name="Jogler C."/>
        </authorList>
    </citation>
    <scope>NUCLEOTIDE SEQUENCE [LARGE SCALE GENOMIC DNA]</scope>
    <source>
        <strain evidence="1 2">ElP</strain>
    </source>
</reference>
<gene>
    <name evidence="1" type="ORF">ElP_15260</name>
</gene>
<dbReference type="KEGG" id="tpla:ElP_15260"/>
<accession>A0A518GYH4</accession>
<dbReference type="EMBL" id="CP036426">
    <property type="protein sequence ID" value="QDV33650.1"/>
    <property type="molecule type" value="Genomic_DNA"/>
</dbReference>
<name>A0A518GYH4_9BACT</name>
<keyword evidence="2" id="KW-1185">Reference proteome</keyword>
<dbReference type="AlphaFoldDB" id="A0A518GYH4"/>
<evidence type="ECO:0000313" key="2">
    <source>
        <dbReference type="Proteomes" id="UP000317835"/>
    </source>
</evidence>
<dbReference type="PROSITE" id="PS51257">
    <property type="entry name" value="PROKAR_LIPOPROTEIN"/>
    <property type="match status" value="1"/>
</dbReference>
<dbReference type="RefSeq" id="WP_145267997.1">
    <property type="nucleotide sequence ID" value="NZ_CP036426.1"/>
</dbReference>
<protein>
    <submittedName>
        <fullName evidence="1">Uncharacterized protein</fullName>
    </submittedName>
</protein>
<sequence>MMRFRPVQAAMLAAVIAPSGLTGCGTLRNQPIHANPLVVRTTSFDAAWDATVHAVDEDFEIDEENRLARRISTYPETAATIVEPWRRDSVGLRQRLEATLQTYRRFAIARVEPVAEGFAIDVEVWKELEFLDRPERQNGGQAAFPQDFQINRSREVIGPIAPPLGWIPKGRDFALEQRILNRIERELLGGGGILP</sequence>
<dbReference type="Proteomes" id="UP000317835">
    <property type="component" value="Chromosome"/>
</dbReference>
<evidence type="ECO:0000313" key="1">
    <source>
        <dbReference type="EMBL" id="QDV33650.1"/>
    </source>
</evidence>
<proteinExistence type="predicted"/>
<dbReference type="OrthoDB" id="289390at2"/>